<sequence length="174" mass="17306">MKSRLVAAVALGAAVMLGTSGCAMTAPQATLIPYSPADGLNIPDHGAPVLIRNALVITDTGETGNLVAAVINPTDQPETLTIQLGEGSTANSLTLDVPANTVKSLGANAEPLRLDGLGARPGSTVAISFQSGSAAPVVAEVPVLNDNEGYYSGLVPTPQVTPTGIATPGATPTP</sequence>
<gene>
    <name evidence="2" type="ORF">LK09_06750</name>
</gene>
<proteinExistence type="predicted"/>
<organism evidence="2 3">
    <name type="scientific">Microbacterium mangrovi</name>
    <dbReference type="NCBI Taxonomy" id="1348253"/>
    <lineage>
        <taxon>Bacteria</taxon>
        <taxon>Bacillati</taxon>
        <taxon>Actinomycetota</taxon>
        <taxon>Actinomycetes</taxon>
        <taxon>Micrococcales</taxon>
        <taxon>Microbacteriaceae</taxon>
        <taxon>Microbacterium</taxon>
    </lineage>
</organism>
<protein>
    <recommendedName>
        <fullName evidence="4">DNA modification methylase</fullName>
    </recommendedName>
</protein>
<reference evidence="2 3" key="1">
    <citation type="submission" date="2014-11" db="EMBL/GenBank/DDBJ databases">
        <title>Genome sequence of Microbacterium mangrovi MUSC 115(T).</title>
        <authorList>
            <person name="Lee L.-H."/>
        </authorList>
    </citation>
    <scope>NUCLEOTIDE SEQUENCE [LARGE SCALE GENOMIC DNA]</scope>
    <source>
        <strain evidence="2 3">MUSC 115</strain>
    </source>
</reference>
<name>A0A0B2A6C9_9MICO</name>
<dbReference type="PROSITE" id="PS51257">
    <property type="entry name" value="PROKAR_LIPOPROTEIN"/>
    <property type="match status" value="1"/>
</dbReference>
<evidence type="ECO:0000313" key="2">
    <source>
        <dbReference type="EMBL" id="KHK98640.1"/>
    </source>
</evidence>
<dbReference type="EMBL" id="JTDK01000006">
    <property type="protein sequence ID" value="KHK98640.1"/>
    <property type="molecule type" value="Genomic_DNA"/>
</dbReference>
<comment type="caution">
    <text evidence="2">The sequence shown here is derived from an EMBL/GenBank/DDBJ whole genome shotgun (WGS) entry which is preliminary data.</text>
</comment>
<dbReference type="OrthoDB" id="3267550at2"/>
<evidence type="ECO:0000313" key="3">
    <source>
        <dbReference type="Proteomes" id="UP000031030"/>
    </source>
</evidence>
<accession>A0A0B2A6C9</accession>
<evidence type="ECO:0000256" key="1">
    <source>
        <dbReference type="SAM" id="SignalP"/>
    </source>
</evidence>
<dbReference type="RefSeq" id="WP_039397349.1">
    <property type="nucleotide sequence ID" value="NZ_JTDK01000006.1"/>
</dbReference>
<feature type="chain" id="PRO_5038791648" description="DNA modification methylase" evidence="1">
    <location>
        <begin position="26"/>
        <end position="174"/>
    </location>
</feature>
<dbReference type="STRING" id="1348253.LK09_06750"/>
<dbReference type="Proteomes" id="UP000031030">
    <property type="component" value="Unassembled WGS sequence"/>
</dbReference>
<keyword evidence="1" id="KW-0732">Signal</keyword>
<keyword evidence="3" id="KW-1185">Reference proteome</keyword>
<dbReference type="AlphaFoldDB" id="A0A0B2A6C9"/>
<feature type="signal peptide" evidence="1">
    <location>
        <begin position="1"/>
        <end position="25"/>
    </location>
</feature>
<evidence type="ECO:0008006" key="4">
    <source>
        <dbReference type="Google" id="ProtNLM"/>
    </source>
</evidence>